<evidence type="ECO:0000259" key="12">
    <source>
        <dbReference type="PROSITE" id="PS51046"/>
    </source>
</evidence>
<dbReference type="GO" id="GO:0008270">
    <property type="term" value="F:zinc ion binding"/>
    <property type="evidence" value="ECO:0007669"/>
    <property type="project" value="InterPro"/>
</dbReference>
<dbReference type="Gene3D" id="3.40.1620.60">
    <property type="match status" value="1"/>
</dbReference>
<keyword evidence="5" id="KW-0862">Zinc</keyword>
<dbReference type="Gene3D" id="3.40.390.10">
    <property type="entry name" value="Collagenase (Catalytic Domain)"/>
    <property type="match status" value="2"/>
</dbReference>
<evidence type="ECO:0000313" key="13">
    <source>
        <dbReference type="Proteomes" id="UP000887562"/>
    </source>
</evidence>
<feature type="disulfide bond" evidence="10">
    <location>
        <begin position="422"/>
        <end position="442"/>
    </location>
</feature>
<dbReference type="InterPro" id="IPR045371">
    <property type="entry name" value="ADAMTS_CR_3"/>
</dbReference>
<dbReference type="InterPro" id="IPR050439">
    <property type="entry name" value="ADAMTS_ADAMTS-like"/>
</dbReference>
<dbReference type="Pfam" id="PF08685">
    <property type="entry name" value="GON"/>
    <property type="match status" value="1"/>
</dbReference>
<accession>A0A915EV94</accession>
<sequence length="1864" mass="208928">MVSLTYFVCAHTRQMPVTRHNAVLVLFAIVCLLIPLCDGFKQGFLPLSSLPHPTDGLTHGYGDIDNHQTMLVRLEAAGALADMKLPERVLKRPRELHPVMMTLSKRNTVTMQRHWKVEQASYTNGESNSDGGDVDRHWDERMQINMTAGESVPTVSFKAAEENTIELLVVVTRKMHLILKGRLTEYLVATFGSVAQNFKHCSLKASVKISIVDIILLDSNFARREGLEDWSNKNHEEVMGKFCHWVNRIRRPTMDWDSAILLNALLTTKPCVAEKAVVLLLLTEALEQPISLPTKSVIRAKHDFEVGSECGLEEQPSRKRAVQKLSRRTPDADDLTIQRDTIMSGILYFELYPFRWSACSRENIQFFLSRPDSACLRTQNSQRTAFTSKQLTQHMGQHKPGLRFTLNEQCALAMRQRGARFCGHSSPVCKQLHCYDVQRGMCLPVEAPWAEGSRCGYKRWCVMGQCLLQGETISPIDGGWSAWEEWGTCSRSCGGGVQFSRRECTSPEPQNGGEHCLGTNVRVRSCNIQNCPDSVDLRQQLCDKVGQKLSKHLQAFKPSIGGANACKLVCLDGTKEAAHNESLPDGTPCYAPGTDICIKGRCWQAGCDKVLGSRMERDNCNVCGGDNSTCYAVSGEFHHSDALAPNAKPVGLTIAVHIPQGVTNAYIKKVSRRSTPYSADAYDDFMILIFEELKTRIRRGETREPFAGAELYYSGSRGKEEIVHIKGQINKNVNILIRVENKNTELPLPDVEYTYYVSKDASDHLRFDPSGLAVHHYNDPLLRFLRSPRKGAPAGESNEENVEPNPPLEPSKPEHSSQTIKEPIGFEWKMDEVPKECTSCSGTVQSHASCYPVFSSQEASKHYGIHPLHPLPPRYCGESLRPSPVTRNCADYCGVRWSWREVNASDYTVARSTCSVRCGEGLTEVHFTAICEEKIPEKDTLHTIWRESSLGAYACIKAELGEPPEDRVVTNRCTGDCRPLHWVFSDWDKCSERCGAGTKQRSVTCVDDVSNHWPLTECLQHISTVVVGKLNGVDGYVGTELAECFEVDACGGQFMWITTPWSECRSTASYSDMGSLCHSALRRHLDGDSQGLPSSSAFTGFQTRTSRCVLRSASGEDVKHEAPQHYCERAHALKPPEQQACTAELTCYRWTTCSTNCGAGQRVGQLSCEQISLSRGARPNVTPVGETDCLYRLGSNISLQIDSRRENPTVYIVESGSSEEREALQRVPYLRPLPFTPGKPLLLACSNPPCHSRSLEWAVSEWSMCSATCGMGYQRRSLRCILVERHTGAPSKSEAVEVEMPGSECTARGLARPADMQLCEAPPCTCESGTQERYIRCIRQKSLYTTSPKSVTWSSFETPPNVSSTMIEQEVDPAECEYQSKPSEKRSCLLASDCPFWFQGPWSSNEETNAMLIYRLQCSSTCGAGRRFRHVDCRFPNGTVLYVFGRLARDRSILQMSSRKRRNHITESRKHLNTIRCLEPRPVDKTECQLKPCQEDRPFWWPVVLSTCNAKGCIRGYQQRELQCLTPSFQPVDPKECVYSRKPLKMIPCTLQECKTYRWRTDTWTRCPYACGKHSRYRNVRCVDDLGEEYADHLCQAHLRPDSWSICPDACPGKKPTHLPISCWDQKQHHPASSDGLYELAVHRQVVRIYCSDMESSYPREYLPLHHLNYASIWHFKEASEQNCSSTNVYYKGKVTDTNVTSGTPSEIQPLELSEFPADSVTVFKKLRINLNSLHVDIFDGRFSETLGTRFVPYASAKSCSRGTSQLGKFLINLKGTGFTVSKETQWRTSRLQSFGHVARTGDSMIVMGSCGGDCGGCWPDPLLKLDAADAAERRPRSANCPIGCGEYPESINYHRAWELKQGG</sequence>
<dbReference type="PANTHER" id="PTHR13723:SF281">
    <property type="entry name" value="PAPILIN"/>
    <property type="match status" value="1"/>
</dbReference>
<feature type="binding site" evidence="9">
    <location>
        <position position="375"/>
    </location>
    <ligand>
        <name>Ca(2+)</name>
        <dbReference type="ChEBI" id="CHEBI:29108"/>
        <label>1</label>
    </ligand>
</feature>
<feature type="disulfide bond" evidence="10">
    <location>
        <begin position="504"/>
        <end position="516"/>
    </location>
</feature>
<dbReference type="WBParaSite" id="maker-E.canG7_contigs_6517-snap-gene-1.57-mRNA-1">
    <property type="protein sequence ID" value="maker-E.canG7_contigs_6517-snap-gene-1.57-mRNA-1"/>
    <property type="gene ID" value="EcG7_00517"/>
</dbReference>
<dbReference type="SUPFAM" id="SSF82895">
    <property type="entry name" value="TSP-1 type 1 repeat"/>
    <property type="match status" value="3"/>
</dbReference>
<dbReference type="PANTHER" id="PTHR13723">
    <property type="entry name" value="ADAMTS A DISINTEGRIN AND METALLOPROTEASE WITH THROMBOSPONDIN MOTIFS PROTEASE"/>
    <property type="match status" value="1"/>
</dbReference>
<dbReference type="Pfam" id="PF17771">
    <property type="entry name" value="ADAMTS_CR_2"/>
    <property type="match status" value="1"/>
</dbReference>
<keyword evidence="2" id="KW-0964">Secreted</keyword>
<keyword evidence="4" id="KW-0378">Hydrolase</keyword>
<evidence type="ECO:0000256" key="2">
    <source>
        <dbReference type="ARBA" id="ARBA00022525"/>
    </source>
</evidence>
<dbReference type="PRINTS" id="PR01857">
    <property type="entry name" value="ADAMTSFAMILY"/>
</dbReference>
<evidence type="ECO:0000256" key="11">
    <source>
        <dbReference type="SAM" id="MobiDB-lite"/>
    </source>
</evidence>
<evidence type="ECO:0000256" key="3">
    <source>
        <dbReference type="ARBA" id="ARBA00022723"/>
    </source>
</evidence>
<keyword evidence="9" id="KW-0106">Calcium</keyword>
<dbReference type="GO" id="GO:0031012">
    <property type="term" value="C:extracellular matrix"/>
    <property type="evidence" value="ECO:0007669"/>
    <property type="project" value="TreeGrafter"/>
</dbReference>
<dbReference type="GO" id="GO:0005576">
    <property type="term" value="C:extracellular region"/>
    <property type="evidence" value="ECO:0007669"/>
    <property type="project" value="UniProtKB-SubCell"/>
</dbReference>
<feature type="active site" evidence="8">
    <location>
        <position position="309"/>
    </location>
</feature>
<dbReference type="InterPro" id="IPR024079">
    <property type="entry name" value="MetalloPept_cat_dom_sf"/>
</dbReference>
<dbReference type="GO" id="GO:0004222">
    <property type="term" value="F:metalloendopeptidase activity"/>
    <property type="evidence" value="ECO:0007669"/>
    <property type="project" value="InterPro"/>
</dbReference>
<evidence type="ECO:0000256" key="10">
    <source>
        <dbReference type="PIRSR" id="PIRSR613273-3"/>
    </source>
</evidence>
<feature type="disulfide bond" evidence="10">
    <location>
        <begin position="455"/>
        <end position="466"/>
    </location>
</feature>
<keyword evidence="13" id="KW-1185">Reference proteome</keyword>
<feature type="binding site" evidence="9">
    <location>
        <position position="166"/>
    </location>
    <ligand>
        <name>Ca(2+)</name>
        <dbReference type="ChEBI" id="CHEBI:29108"/>
        <label>2</label>
    </ligand>
</feature>
<feature type="disulfide bond" evidence="10">
    <location>
        <begin position="410"/>
        <end position="434"/>
    </location>
</feature>
<feature type="disulfide bond" evidence="10">
    <location>
        <begin position="489"/>
        <end position="526"/>
    </location>
</feature>
<dbReference type="Proteomes" id="UP000887562">
    <property type="component" value="Unplaced"/>
</dbReference>
<dbReference type="InterPro" id="IPR000884">
    <property type="entry name" value="TSP1_rpt"/>
</dbReference>
<feature type="region of interest" description="Disordered" evidence="11">
    <location>
        <begin position="787"/>
        <end position="819"/>
    </location>
</feature>
<keyword evidence="3 9" id="KW-0479">Metal-binding</keyword>
<evidence type="ECO:0000313" key="14">
    <source>
        <dbReference type="WBParaSite" id="maker-E.canG7_contigs_6517-snap-gene-1.57-mRNA-1"/>
    </source>
</evidence>
<evidence type="ECO:0000256" key="5">
    <source>
        <dbReference type="ARBA" id="ARBA00022833"/>
    </source>
</evidence>
<dbReference type="PROSITE" id="PS51046">
    <property type="entry name" value="GON"/>
    <property type="match status" value="1"/>
</dbReference>
<dbReference type="Pfam" id="PF19030">
    <property type="entry name" value="TSP1_ADAMTS"/>
    <property type="match status" value="3"/>
</dbReference>
<dbReference type="PROSITE" id="PS50092">
    <property type="entry name" value="TSP1"/>
    <property type="match status" value="4"/>
</dbReference>
<dbReference type="InterPro" id="IPR036383">
    <property type="entry name" value="TSP1_rpt_sf"/>
</dbReference>
<evidence type="ECO:0000256" key="6">
    <source>
        <dbReference type="ARBA" id="ARBA00023157"/>
    </source>
</evidence>
<proteinExistence type="predicted"/>
<evidence type="ECO:0000256" key="1">
    <source>
        <dbReference type="ARBA" id="ARBA00004613"/>
    </source>
</evidence>
<evidence type="ECO:0000256" key="7">
    <source>
        <dbReference type="ARBA" id="ARBA00023180"/>
    </source>
</evidence>
<reference evidence="14" key="1">
    <citation type="submission" date="2022-11" db="UniProtKB">
        <authorList>
            <consortium name="WormBaseParasite"/>
        </authorList>
    </citation>
    <scope>IDENTIFICATION</scope>
</reference>
<dbReference type="InterPro" id="IPR012314">
    <property type="entry name" value="Pept_M12B_GON-ADAMTSs"/>
</dbReference>
<keyword evidence="6 10" id="KW-1015">Disulfide bond</keyword>
<comment type="subcellular location">
    <subcellularLocation>
        <location evidence="1">Secreted</location>
    </subcellularLocation>
</comment>
<dbReference type="InterPro" id="IPR041645">
    <property type="entry name" value="ADAMTS_CR_2"/>
</dbReference>
<feature type="disulfide bond" evidence="10">
    <location>
        <begin position="493"/>
        <end position="531"/>
    </location>
</feature>
<organism evidence="13 14">
    <name type="scientific">Echinococcus canadensis</name>
    <dbReference type="NCBI Taxonomy" id="519352"/>
    <lineage>
        <taxon>Eukaryota</taxon>
        <taxon>Metazoa</taxon>
        <taxon>Spiralia</taxon>
        <taxon>Lophotrochozoa</taxon>
        <taxon>Platyhelminthes</taxon>
        <taxon>Cestoda</taxon>
        <taxon>Eucestoda</taxon>
        <taxon>Cyclophyllidea</taxon>
        <taxon>Taeniidae</taxon>
        <taxon>Echinococcus</taxon>
        <taxon>Echinococcus canadensis group</taxon>
    </lineage>
</organism>
<dbReference type="Pfam" id="PF19236">
    <property type="entry name" value="ADAMTS_CR_3"/>
    <property type="match status" value="1"/>
</dbReference>
<dbReference type="Gene3D" id="2.60.120.830">
    <property type="match status" value="1"/>
</dbReference>
<feature type="binding site" evidence="9">
    <location>
        <position position="166"/>
    </location>
    <ligand>
        <name>Ca(2+)</name>
        <dbReference type="ChEBI" id="CHEBI:29108"/>
        <label>1</label>
    </ligand>
</feature>
<dbReference type="FunFam" id="2.20.100.10:FF:000006">
    <property type="entry name" value="A disintegrin and metalloproteinase with thrombospondin motifs 1"/>
    <property type="match status" value="1"/>
</dbReference>
<evidence type="ECO:0000256" key="8">
    <source>
        <dbReference type="PIRSR" id="PIRSR613273-1"/>
    </source>
</evidence>
<dbReference type="SMART" id="SM00209">
    <property type="entry name" value="TSP1"/>
    <property type="match status" value="5"/>
</dbReference>
<dbReference type="Pfam" id="PF00090">
    <property type="entry name" value="TSP_1"/>
    <property type="match status" value="1"/>
</dbReference>
<keyword evidence="7" id="KW-0325">Glycoprotein</keyword>
<dbReference type="SUPFAM" id="SSF55486">
    <property type="entry name" value="Metalloproteases ('zincins'), catalytic domain"/>
    <property type="match status" value="1"/>
</dbReference>
<dbReference type="GO" id="GO:0006508">
    <property type="term" value="P:proteolysis"/>
    <property type="evidence" value="ECO:0007669"/>
    <property type="project" value="TreeGrafter"/>
</dbReference>
<dbReference type="GO" id="GO:0030198">
    <property type="term" value="P:extracellular matrix organization"/>
    <property type="evidence" value="ECO:0007669"/>
    <property type="project" value="InterPro"/>
</dbReference>
<feature type="domain" description="GON" evidence="12">
    <location>
        <begin position="1619"/>
        <end position="1831"/>
    </location>
</feature>
<protein>
    <submittedName>
        <fullName evidence="14">GON domain-containing protein</fullName>
    </submittedName>
</protein>
<dbReference type="Gene3D" id="2.20.100.10">
    <property type="entry name" value="Thrombospondin type-1 (TSP1) repeat"/>
    <property type="match status" value="2"/>
</dbReference>
<evidence type="ECO:0000256" key="9">
    <source>
        <dbReference type="PIRSR" id="PIRSR613273-2"/>
    </source>
</evidence>
<name>A0A915EV94_9CEST</name>
<evidence type="ECO:0000256" key="4">
    <source>
        <dbReference type="ARBA" id="ARBA00022801"/>
    </source>
</evidence>
<feature type="disulfide bond" evidence="10">
    <location>
        <begin position="429"/>
        <end position="461"/>
    </location>
</feature>
<dbReference type="InterPro" id="IPR013273">
    <property type="entry name" value="ADAMTS/ADAMTS-like"/>
</dbReference>